<dbReference type="PANTHER" id="PTHR12418">
    <property type="entry name" value="ACYL-COENZYME A THIOESTERASE THEM4"/>
    <property type="match status" value="1"/>
</dbReference>
<comment type="similarity">
    <text evidence="18">Belongs to the THEM4/THEM5 thioesterase family.</text>
</comment>
<keyword evidence="12" id="KW-0443">Lipid metabolism</keyword>
<evidence type="ECO:0000256" key="17">
    <source>
        <dbReference type="ARBA" id="ARBA00037002"/>
    </source>
</evidence>
<dbReference type="InterPro" id="IPR006683">
    <property type="entry name" value="Thioestr_dom"/>
</dbReference>
<evidence type="ECO:0000256" key="18">
    <source>
        <dbReference type="ARBA" id="ARBA00038456"/>
    </source>
</evidence>
<evidence type="ECO:0000256" key="15">
    <source>
        <dbReference type="ARBA" id="ARBA00023273"/>
    </source>
</evidence>
<gene>
    <name evidence="28" type="ORF">METZ01_LOCUS42036</name>
</gene>
<evidence type="ECO:0000256" key="10">
    <source>
        <dbReference type="ARBA" id="ARBA00022832"/>
    </source>
</evidence>
<dbReference type="GO" id="GO:0016787">
    <property type="term" value="F:hydrolase activity"/>
    <property type="evidence" value="ECO:0007669"/>
    <property type="project" value="UniProtKB-KW"/>
</dbReference>
<evidence type="ECO:0000256" key="24">
    <source>
        <dbReference type="ARBA" id="ARBA00047969"/>
    </source>
</evidence>
<comment type="catalytic activity">
    <reaction evidence="26">
        <text>tetradecanoyl-CoA + H2O = tetradecanoate + CoA + H(+)</text>
        <dbReference type="Rhea" id="RHEA:40119"/>
        <dbReference type="ChEBI" id="CHEBI:15377"/>
        <dbReference type="ChEBI" id="CHEBI:15378"/>
        <dbReference type="ChEBI" id="CHEBI:30807"/>
        <dbReference type="ChEBI" id="CHEBI:57287"/>
        <dbReference type="ChEBI" id="CHEBI:57385"/>
    </reaction>
    <physiologicalReaction direction="left-to-right" evidence="26">
        <dbReference type="Rhea" id="RHEA:40120"/>
    </physiologicalReaction>
</comment>
<keyword evidence="14" id="KW-0472">Membrane</keyword>
<evidence type="ECO:0000256" key="1">
    <source>
        <dbReference type="ARBA" id="ARBA00004496"/>
    </source>
</evidence>
<dbReference type="PANTHER" id="PTHR12418:SF19">
    <property type="entry name" value="ACYL-COENZYME A THIOESTERASE THEM4"/>
    <property type="match status" value="1"/>
</dbReference>
<evidence type="ECO:0000256" key="11">
    <source>
        <dbReference type="ARBA" id="ARBA00022946"/>
    </source>
</evidence>
<keyword evidence="10" id="KW-0276">Fatty acid metabolism</keyword>
<comment type="catalytic activity">
    <reaction evidence="24">
        <text>decanoyl-CoA + H2O = decanoate + CoA + H(+)</text>
        <dbReference type="Rhea" id="RHEA:40059"/>
        <dbReference type="ChEBI" id="CHEBI:15377"/>
        <dbReference type="ChEBI" id="CHEBI:15378"/>
        <dbReference type="ChEBI" id="CHEBI:27689"/>
        <dbReference type="ChEBI" id="CHEBI:57287"/>
        <dbReference type="ChEBI" id="CHEBI:61430"/>
    </reaction>
    <physiologicalReaction direction="left-to-right" evidence="24">
        <dbReference type="Rhea" id="RHEA:40060"/>
    </physiologicalReaction>
</comment>
<proteinExistence type="inferred from homology"/>
<dbReference type="Gene3D" id="3.10.129.10">
    <property type="entry name" value="Hotdog Thioesterase"/>
    <property type="match status" value="1"/>
</dbReference>
<feature type="domain" description="Thioesterase" evidence="27">
    <location>
        <begin position="48"/>
        <end position="120"/>
    </location>
</feature>
<dbReference type="GO" id="GO:0006915">
    <property type="term" value="P:apoptotic process"/>
    <property type="evidence" value="ECO:0007669"/>
    <property type="project" value="UniProtKB-KW"/>
</dbReference>
<keyword evidence="9" id="KW-0378">Hydrolase</keyword>
<keyword evidence="5" id="KW-1003">Cell membrane</keyword>
<dbReference type="GO" id="GO:0006631">
    <property type="term" value="P:fatty acid metabolic process"/>
    <property type="evidence" value="ECO:0007669"/>
    <property type="project" value="UniProtKB-KW"/>
</dbReference>
<keyword evidence="7" id="KW-0053">Apoptosis</keyword>
<comment type="catalytic activity">
    <reaction evidence="23">
        <text>hexadecanoyl-CoA + H2O = hexadecanoate + CoA + H(+)</text>
        <dbReference type="Rhea" id="RHEA:16645"/>
        <dbReference type="ChEBI" id="CHEBI:7896"/>
        <dbReference type="ChEBI" id="CHEBI:15377"/>
        <dbReference type="ChEBI" id="CHEBI:15378"/>
        <dbReference type="ChEBI" id="CHEBI:57287"/>
        <dbReference type="ChEBI" id="CHEBI:57379"/>
        <dbReference type="EC" id="3.1.2.2"/>
    </reaction>
    <physiologicalReaction direction="left-to-right" evidence="23">
        <dbReference type="Rhea" id="RHEA:16646"/>
    </physiologicalReaction>
</comment>
<comment type="catalytic activity">
    <reaction evidence="25">
        <text>dodecanoyl-CoA + H2O = dodecanoate + CoA + H(+)</text>
        <dbReference type="Rhea" id="RHEA:30135"/>
        <dbReference type="ChEBI" id="CHEBI:15377"/>
        <dbReference type="ChEBI" id="CHEBI:15378"/>
        <dbReference type="ChEBI" id="CHEBI:18262"/>
        <dbReference type="ChEBI" id="CHEBI:57287"/>
        <dbReference type="ChEBI" id="CHEBI:57375"/>
    </reaction>
    <physiologicalReaction direction="left-to-right" evidence="25">
        <dbReference type="Rhea" id="RHEA:30136"/>
    </physiologicalReaction>
</comment>
<evidence type="ECO:0000256" key="23">
    <source>
        <dbReference type="ARBA" id="ARBA00047734"/>
    </source>
</evidence>
<evidence type="ECO:0000256" key="5">
    <source>
        <dbReference type="ARBA" id="ARBA00022475"/>
    </source>
</evidence>
<evidence type="ECO:0000256" key="2">
    <source>
        <dbReference type="ARBA" id="ARBA00004569"/>
    </source>
</evidence>
<keyword evidence="15" id="KW-0966">Cell projection</keyword>
<dbReference type="EMBL" id="UINC01001808">
    <property type="protein sequence ID" value="SUZ89182.1"/>
    <property type="molecule type" value="Genomic_DNA"/>
</dbReference>
<evidence type="ECO:0000256" key="26">
    <source>
        <dbReference type="ARBA" id="ARBA00048180"/>
    </source>
</evidence>
<dbReference type="CDD" id="cd03440">
    <property type="entry name" value="hot_dog"/>
    <property type="match status" value="1"/>
</dbReference>
<evidence type="ECO:0000256" key="4">
    <source>
        <dbReference type="ARBA" id="ARBA00004637"/>
    </source>
</evidence>
<organism evidence="28">
    <name type="scientific">marine metagenome</name>
    <dbReference type="NCBI Taxonomy" id="408172"/>
    <lineage>
        <taxon>unclassified sequences</taxon>
        <taxon>metagenomes</taxon>
        <taxon>ecological metagenomes</taxon>
    </lineage>
</organism>
<dbReference type="AlphaFoldDB" id="A0A381RBS1"/>
<evidence type="ECO:0000256" key="20">
    <source>
        <dbReference type="ARBA" id="ARBA00040123"/>
    </source>
</evidence>
<evidence type="ECO:0000256" key="6">
    <source>
        <dbReference type="ARBA" id="ARBA00022490"/>
    </source>
</evidence>
<dbReference type="Pfam" id="PF03061">
    <property type="entry name" value="4HBT"/>
    <property type="match status" value="1"/>
</dbReference>
<evidence type="ECO:0000256" key="3">
    <source>
        <dbReference type="ARBA" id="ARBA00004632"/>
    </source>
</evidence>
<comment type="subcellular location">
    <subcellularLocation>
        <location evidence="3">Cell projection</location>
        <location evidence="3">Ruffle membrane</location>
    </subcellularLocation>
    <subcellularLocation>
        <location evidence="1">Cytoplasm</location>
    </subcellularLocation>
    <subcellularLocation>
        <location evidence="4">Mitochondrion inner membrane</location>
        <topology evidence="4">Peripheral membrane protein</topology>
    </subcellularLocation>
    <subcellularLocation>
        <location evidence="2">Mitochondrion intermembrane space</location>
    </subcellularLocation>
</comment>
<evidence type="ECO:0000256" key="7">
    <source>
        <dbReference type="ARBA" id="ARBA00022703"/>
    </source>
</evidence>
<dbReference type="InterPro" id="IPR052365">
    <property type="entry name" value="THEM4/THEM5_acyl-CoA_thioest"/>
</dbReference>
<comment type="catalytic activity">
    <reaction evidence="22">
        <text>octanoyl-CoA + H2O = octanoate + CoA + H(+)</text>
        <dbReference type="Rhea" id="RHEA:30143"/>
        <dbReference type="ChEBI" id="CHEBI:15377"/>
        <dbReference type="ChEBI" id="CHEBI:15378"/>
        <dbReference type="ChEBI" id="CHEBI:25646"/>
        <dbReference type="ChEBI" id="CHEBI:57287"/>
        <dbReference type="ChEBI" id="CHEBI:57386"/>
    </reaction>
    <physiologicalReaction direction="left-to-right" evidence="22">
        <dbReference type="Rhea" id="RHEA:30144"/>
    </physiologicalReaction>
</comment>
<evidence type="ECO:0000256" key="12">
    <source>
        <dbReference type="ARBA" id="ARBA00023098"/>
    </source>
</evidence>
<evidence type="ECO:0000259" key="27">
    <source>
        <dbReference type="Pfam" id="PF03061"/>
    </source>
</evidence>
<accession>A0A381RBS1</accession>
<evidence type="ECO:0000256" key="14">
    <source>
        <dbReference type="ARBA" id="ARBA00023136"/>
    </source>
</evidence>
<comment type="catalytic activity">
    <reaction evidence="17">
        <text>(9Z)-octadecenoyl-CoA + H2O = (9Z)-octadecenoate + CoA + H(+)</text>
        <dbReference type="Rhea" id="RHEA:40139"/>
        <dbReference type="ChEBI" id="CHEBI:15377"/>
        <dbReference type="ChEBI" id="CHEBI:15378"/>
        <dbReference type="ChEBI" id="CHEBI:30823"/>
        <dbReference type="ChEBI" id="CHEBI:57287"/>
        <dbReference type="ChEBI" id="CHEBI:57387"/>
    </reaction>
    <physiologicalReaction direction="left-to-right" evidence="17">
        <dbReference type="Rhea" id="RHEA:40140"/>
    </physiologicalReaction>
</comment>
<evidence type="ECO:0000256" key="22">
    <source>
        <dbReference type="ARBA" id="ARBA00047588"/>
    </source>
</evidence>
<sequence>MKDFDAAPMCFACGQDNPDGLKITFSINENNICSGIFTANDTHVGYQNTVHGGIIYAALDDVMANVLYLAKRKAYTAKCEIRYRKSLEVGQTIKLKGWIEKEKRRLILLKGEARLKSDNTLIADCDGKFMLV</sequence>
<keyword evidence="6" id="KW-0963">Cytoplasm</keyword>
<evidence type="ECO:0000256" key="9">
    <source>
        <dbReference type="ARBA" id="ARBA00022801"/>
    </source>
</evidence>
<evidence type="ECO:0000256" key="16">
    <source>
        <dbReference type="ARBA" id="ARBA00035852"/>
    </source>
</evidence>
<comment type="catalytic activity">
    <reaction evidence="16">
        <text>(5Z,8Z,11Z,14Z)-eicosatetraenoyl-CoA + H2O = (5Z,8Z,11Z,14Z)-eicosatetraenoate + CoA + H(+)</text>
        <dbReference type="Rhea" id="RHEA:40151"/>
        <dbReference type="ChEBI" id="CHEBI:15377"/>
        <dbReference type="ChEBI" id="CHEBI:15378"/>
        <dbReference type="ChEBI" id="CHEBI:32395"/>
        <dbReference type="ChEBI" id="CHEBI:57287"/>
        <dbReference type="ChEBI" id="CHEBI:57368"/>
    </reaction>
    <physiologicalReaction direction="left-to-right" evidence="16">
        <dbReference type="Rhea" id="RHEA:40152"/>
    </physiologicalReaction>
</comment>
<protein>
    <recommendedName>
        <fullName evidence="20">Acyl-coenzyme A thioesterase THEM4</fullName>
        <ecNumber evidence="19">3.1.2.2</ecNumber>
    </recommendedName>
    <alternativeName>
        <fullName evidence="21">Thioesterase superfamily member 4</fullName>
    </alternativeName>
</protein>
<evidence type="ECO:0000256" key="19">
    <source>
        <dbReference type="ARBA" id="ARBA00038848"/>
    </source>
</evidence>
<dbReference type="GO" id="GO:0032587">
    <property type="term" value="C:ruffle membrane"/>
    <property type="evidence" value="ECO:0007669"/>
    <property type="project" value="UniProtKB-SubCell"/>
</dbReference>
<keyword evidence="8" id="KW-0999">Mitochondrion inner membrane</keyword>
<keyword evidence="11" id="KW-0809">Transit peptide</keyword>
<keyword evidence="13" id="KW-0496">Mitochondrion</keyword>
<dbReference type="InterPro" id="IPR029069">
    <property type="entry name" value="HotDog_dom_sf"/>
</dbReference>
<evidence type="ECO:0000256" key="8">
    <source>
        <dbReference type="ARBA" id="ARBA00022792"/>
    </source>
</evidence>
<dbReference type="EC" id="3.1.2.2" evidence="19"/>
<evidence type="ECO:0000313" key="28">
    <source>
        <dbReference type="EMBL" id="SUZ89182.1"/>
    </source>
</evidence>
<name>A0A381RBS1_9ZZZZ</name>
<evidence type="ECO:0000256" key="13">
    <source>
        <dbReference type="ARBA" id="ARBA00023128"/>
    </source>
</evidence>
<dbReference type="GO" id="GO:0005743">
    <property type="term" value="C:mitochondrial inner membrane"/>
    <property type="evidence" value="ECO:0007669"/>
    <property type="project" value="UniProtKB-SubCell"/>
</dbReference>
<dbReference type="SUPFAM" id="SSF54637">
    <property type="entry name" value="Thioesterase/thiol ester dehydrase-isomerase"/>
    <property type="match status" value="1"/>
</dbReference>
<reference evidence="28" key="1">
    <citation type="submission" date="2018-05" db="EMBL/GenBank/DDBJ databases">
        <authorList>
            <person name="Lanie J.A."/>
            <person name="Ng W.-L."/>
            <person name="Kazmierczak K.M."/>
            <person name="Andrzejewski T.M."/>
            <person name="Davidsen T.M."/>
            <person name="Wayne K.J."/>
            <person name="Tettelin H."/>
            <person name="Glass J.I."/>
            <person name="Rusch D."/>
            <person name="Podicherti R."/>
            <person name="Tsui H.-C.T."/>
            <person name="Winkler M.E."/>
        </authorList>
    </citation>
    <scope>NUCLEOTIDE SEQUENCE</scope>
</reference>
<evidence type="ECO:0000256" key="21">
    <source>
        <dbReference type="ARBA" id="ARBA00043210"/>
    </source>
</evidence>
<dbReference type="GO" id="GO:0005758">
    <property type="term" value="C:mitochondrial intermembrane space"/>
    <property type="evidence" value="ECO:0007669"/>
    <property type="project" value="UniProtKB-SubCell"/>
</dbReference>
<evidence type="ECO:0000256" key="25">
    <source>
        <dbReference type="ARBA" id="ARBA00048074"/>
    </source>
</evidence>